<reference evidence="2 3" key="2">
    <citation type="journal article" date="2016" name="Genome Announc.">
        <title>Complete Genome Sequence of Algoriphagus sp. Strain M8-2, Isolated from a Brackish Lake.</title>
        <authorList>
            <person name="Muraguchi Y."/>
            <person name="Kushimoto K."/>
            <person name="Ohtsubo Y."/>
            <person name="Suzuki T."/>
            <person name="Dohra H."/>
            <person name="Kimbara K."/>
            <person name="Shintani M."/>
        </authorList>
    </citation>
    <scope>NUCLEOTIDE SEQUENCE [LARGE SCALE GENOMIC DNA]</scope>
    <source>
        <strain evidence="2 3">M8-2</strain>
    </source>
</reference>
<dbReference type="KEGG" id="alm:AO498_10855"/>
<dbReference type="STRING" id="1727163.AO498_10855"/>
<dbReference type="InterPro" id="IPR011396">
    <property type="entry name" value="PT_DNA_restrict"/>
</dbReference>
<organism evidence="2 3">
    <name type="scientific">Algoriphagus sanaruensis</name>
    <dbReference type="NCBI Taxonomy" id="1727163"/>
    <lineage>
        <taxon>Bacteria</taxon>
        <taxon>Pseudomonadati</taxon>
        <taxon>Bacteroidota</taxon>
        <taxon>Cytophagia</taxon>
        <taxon>Cytophagales</taxon>
        <taxon>Cyclobacteriaceae</taxon>
        <taxon>Algoriphagus</taxon>
    </lineage>
</organism>
<sequence>MTIEQIAASFFKVKRASTSYGMAPHKPILLLSLLDLMDSGESLNNQFIVNADLVAAFHENWSLLVFTGHTEDFTQPFYYLQNDKIGGKNFWKLQPKVGYSINSHIKSIQVLSDVLQYGTFSDEVFLELIEPKNRMVLRELLLNHFFPGYKSGYFSNKKSENAYLKSIDSYVLNQTDKVQRLQVAEEEWGYVRSSTFKKWVPRVYQNTCAISRMKLVSTFGYSLIDACHIRPFSDNQDDRVTNGIALCPNLHRAFDRGLISIDQEYKVLVTDQIQEDKSNPYGLENLKGRKILLPAEKHLWPDQENLEWHRGNRFST</sequence>
<dbReference type="PIRSF" id="PIRSF030850">
    <property type="entry name" value="UCP030850"/>
    <property type="match status" value="1"/>
</dbReference>
<reference evidence="3" key="1">
    <citation type="submission" date="2015-09" db="EMBL/GenBank/DDBJ databases">
        <title>Complete sequence of Algoriphagus sp. M8-2.</title>
        <authorList>
            <person name="Shintani M."/>
        </authorList>
    </citation>
    <scope>NUCLEOTIDE SEQUENCE [LARGE SCALE GENOMIC DNA]</scope>
    <source>
        <strain evidence="3">M8-2</strain>
    </source>
</reference>
<dbReference type="Pfam" id="PF13391">
    <property type="entry name" value="HNH_2"/>
    <property type="match status" value="1"/>
</dbReference>
<dbReference type="OrthoDB" id="67788at2"/>
<feature type="domain" description="HNH nuclease" evidence="1">
    <location>
        <begin position="208"/>
        <end position="262"/>
    </location>
</feature>
<keyword evidence="3" id="KW-1185">Reference proteome</keyword>
<dbReference type="RefSeq" id="WP_067547283.1">
    <property type="nucleotide sequence ID" value="NZ_CP012836.1"/>
</dbReference>
<evidence type="ECO:0000313" key="2">
    <source>
        <dbReference type="EMBL" id="AMQ56930.1"/>
    </source>
</evidence>
<gene>
    <name evidence="2" type="ORF">AO498_10855</name>
</gene>
<proteinExistence type="predicted"/>
<dbReference type="AlphaFoldDB" id="A0A142EP75"/>
<protein>
    <recommendedName>
        <fullName evidence="1">HNH nuclease domain-containing protein</fullName>
    </recommendedName>
</protein>
<dbReference type="EMBL" id="CP012836">
    <property type="protein sequence ID" value="AMQ56930.1"/>
    <property type="molecule type" value="Genomic_DNA"/>
</dbReference>
<dbReference type="PATRIC" id="fig|1727163.4.peg.2267"/>
<dbReference type="InterPro" id="IPR003615">
    <property type="entry name" value="HNH_nuc"/>
</dbReference>
<accession>A0A142EP75</accession>
<dbReference type="CDD" id="cd00085">
    <property type="entry name" value="HNHc"/>
    <property type="match status" value="1"/>
</dbReference>
<evidence type="ECO:0000313" key="3">
    <source>
        <dbReference type="Proteomes" id="UP000073816"/>
    </source>
</evidence>
<name>A0A142EP75_9BACT</name>
<evidence type="ECO:0000259" key="1">
    <source>
        <dbReference type="Pfam" id="PF13391"/>
    </source>
</evidence>
<dbReference type="Proteomes" id="UP000073816">
    <property type="component" value="Chromosome"/>
</dbReference>